<reference evidence="1 2" key="1">
    <citation type="submission" date="2018-10" db="EMBL/GenBank/DDBJ databases">
        <title>Genomic Encyclopedia of Archaeal and Bacterial Type Strains, Phase II (KMG-II): from individual species to whole genera.</title>
        <authorList>
            <person name="Goeker M."/>
        </authorList>
    </citation>
    <scope>NUCLEOTIDE SEQUENCE [LARGE SCALE GENOMIC DNA]</scope>
    <source>
        <strain evidence="1 2">DSM 14954</strain>
    </source>
</reference>
<dbReference type="OrthoDB" id="9855355at2"/>
<evidence type="ECO:0000313" key="2">
    <source>
        <dbReference type="Proteomes" id="UP000278962"/>
    </source>
</evidence>
<dbReference type="EMBL" id="RBIL01000001">
    <property type="protein sequence ID" value="RKQ92312.1"/>
    <property type="molecule type" value="Genomic_DNA"/>
</dbReference>
<proteinExistence type="predicted"/>
<organism evidence="1 2">
    <name type="scientific">Solirubrobacter pauli</name>
    <dbReference type="NCBI Taxonomy" id="166793"/>
    <lineage>
        <taxon>Bacteria</taxon>
        <taxon>Bacillati</taxon>
        <taxon>Actinomycetota</taxon>
        <taxon>Thermoleophilia</taxon>
        <taxon>Solirubrobacterales</taxon>
        <taxon>Solirubrobacteraceae</taxon>
        <taxon>Solirubrobacter</taxon>
    </lineage>
</organism>
<dbReference type="Proteomes" id="UP000278962">
    <property type="component" value="Unassembled WGS sequence"/>
</dbReference>
<name>A0A660LBC7_9ACTN</name>
<dbReference type="RefSeq" id="WP_121250014.1">
    <property type="nucleotide sequence ID" value="NZ_RBIL01000001.1"/>
</dbReference>
<gene>
    <name evidence="1" type="ORF">C8N24_2157</name>
</gene>
<protein>
    <submittedName>
        <fullName evidence="1">Uncharacterized protein</fullName>
    </submittedName>
</protein>
<keyword evidence="2" id="KW-1185">Reference proteome</keyword>
<dbReference type="AlphaFoldDB" id="A0A660LBC7"/>
<accession>A0A660LBC7</accession>
<evidence type="ECO:0000313" key="1">
    <source>
        <dbReference type="EMBL" id="RKQ92312.1"/>
    </source>
</evidence>
<sequence length="212" mass="22340">MSRLSNFIPRPRLAAWLAFGATGLATGAVWATGFATVSAGNGTTGGSPALTKTDAVDDATALSTTASPVSPIVFDWDGRWGKVTAPKVMFKVDLSDPKFADPKRYNVAILLTNVTALTGWATLQLELEHVEKAAGGTCAAADFDGTKDPKLLNVDNQDAGVYWNTLEGEKVHCFGIGVTPSPVDYSTTFLRSAQDTPPSVFPSFVATVDRAL</sequence>
<comment type="caution">
    <text evidence="1">The sequence shown here is derived from an EMBL/GenBank/DDBJ whole genome shotgun (WGS) entry which is preliminary data.</text>
</comment>